<dbReference type="Proteomes" id="UP000799118">
    <property type="component" value="Unassembled WGS sequence"/>
</dbReference>
<proteinExistence type="predicted"/>
<gene>
    <name evidence="2" type="ORF">BT96DRAFT_1001288</name>
</gene>
<evidence type="ECO:0000313" key="3">
    <source>
        <dbReference type="Proteomes" id="UP000799118"/>
    </source>
</evidence>
<feature type="compositionally biased region" description="Polar residues" evidence="1">
    <location>
        <begin position="208"/>
        <end position="219"/>
    </location>
</feature>
<name>A0A6A4H2D7_9AGAR</name>
<dbReference type="AlphaFoldDB" id="A0A6A4H2D7"/>
<evidence type="ECO:0000313" key="2">
    <source>
        <dbReference type="EMBL" id="KAE9391495.1"/>
    </source>
</evidence>
<evidence type="ECO:0000256" key="1">
    <source>
        <dbReference type="SAM" id="MobiDB-lite"/>
    </source>
</evidence>
<accession>A0A6A4H2D7</accession>
<organism evidence="2 3">
    <name type="scientific">Gymnopus androsaceus JB14</name>
    <dbReference type="NCBI Taxonomy" id="1447944"/>
    <lineage>
        <taxon>Eukaryota</taxon>
        <taxon>Fungi</taxon>
        <taxon>Dikarya</taxon>
        <taxon>Basidiomycota</taxon>
        <taxon>Agaricomycotina</taxon>
        <taxon>Agaricomycetes</taxon>
        <taxon>Agaricomycetidae</taxon>
        <taxon>Agaricales</taxon>
        <taxon>Marasmiineae</taxon>
        <taxon>Omphalotaceae</taxon>
        <taxon>Gymnopus</taxon>
    </lineage>
</organism>
<sequence length="228" mass="25902">MTTVFPQAFLAHSQDLQDRIDSAFYSVAYSVAAPAPSVDTEPLIKKQKLINDPSHDGQTSPTENLRISISSIPRALQKLDALPYDDEFLTRFYQELGLEIFGGYTQHTQWRETCAIFVEKQSRRIWEVVKQESSYAVEEEVQPDLDEQLRDNANELLQTRDKKTLPPLPALDTLSITDLVAVAKTYISEYPYDKECTRYWPSKLMPSGNPSVPTDQTKAFSAHTKGIR</sequence>
<keyword evidence="3" id="KW-1185">Reference proteome</keyword>
<feature type="region of interest" description="Disordered" evidence="1">
    <location>
        <begin position="207"/>
        <end position="228"/>
    </location>
</feature>
<reference evidence="2" key="1">
    <citation type="journal article" date="2019" name="Environ. Microbiol.">
        <title>Fungal ecological strategies reflected in gene transcription - a case study of two litter decomposers.</title>
        <authorList>
            <person name="Barbi F."/>
            <person name="Kohler A."/>
            <person name="Barry K."/>
            <person name="Baskaran P."/>
            <person name="Daum C."/>
            <person name="Fauchery L."/>
            <person name="Ihrmark K."/>
            <person name="Kuo A."/>
            <person name="LaButti K."/>
            <person name="Lipzen A."/>
            <person name="Morin E."/>
            <person name="Grigoriev I.V."/>
            <person name="Henrissat B."/>
            <person name="Lindahl B."/>
            <person name="Martin F."/>
        </authorList>
    </citation>
    <scope>NUCLEOTIDE SEQUENCE</scope>
    <source>
        <strain evidence="2">JB14</strain>
    </source>
</reference>
<dbReference type="EMBL" id="ML769622">
    <property type="protein sequence ID" value="KAE9391495.1"/>
    <property type="molecule type" value="Genomic_DNA"/>
</dbReference>
<protein>
    <submittedName>
        <fullName evidence="2">Uncharacterized protein</fullName>
    </submittedName>
</protein>